<feature type="domain" description="H repeat-associated protein N-terminal" evidence="1">
    <location>
        <begin position="18"/>
        <end position="105"/>
    </location>
</feature>
<dbReference type="EMBL" id="JAFMPY010000007">
    <property type="protein sequence ID" value="MBO0903639.1"/>
    <property type="molecule type" value="Genomic_DNA"/>
</dbReference>
<dbReference type="PANTHER" id="PTHR30298">
    <property type="entry name" value="H REPEAT-ASSOCIATED PREDICTED TRANSPOSASE"/>
    <property type="match status" value="1"/>
</dbReference>
<dbReference type="PANTHER" id="PTHR30298:SF0">
    <property type="entry name" value="PROTEIN YBFL-RELATED"/>
    <property type="match status" value="1"/>
</dbReference>
<keyword evidence="3" id="KW-1185">Reference proteome</keyword>
<dbReference type="InterPro" id="IPR047647">
    <property type="entry name" value="ISAs1_transpos"/>
</dbReference>
<gene>
    <name evidence="2" type="ORF">J1C47_08285</name>
</gene>
<dbReference type="Proteomes" id="UP000664288">
    <property type="component" value="Unassembled WGS sequence"/>
</dbReference>
<dbReference type="InterPro" id="IPR051698">
    <property type="entry name" value="Transposase_11-like"/>
</dbReference>
<proteinExistence type="predicted"/>
<dbReference type="NCBIfam" id="NF033564">
    <property type="entry name" value="transpos_ISAs1"/>
    <property type="match status" value="1"/>
</dbReference>
<feature type="non-terminal residue" evidence="2">
    <location>
        <position position="188"/>
    </location>
</feature>
<dbReference type="RefSeq" id="WP_207350291.1">
    <property type="nucleotide sequence ID" value="NZ_JAFMPY010000007.1"/>
</dbReference>
<name>A0ABS3J1U8_9HYPH</name>
<dbReference type="InterPro" id="IPR032806">
    <property type="entry name" value="YbfD_N"/>
</dbReference>
<reference evidence="2 3" key="1">
    <citation type="submission" date="2021-03" db="EMBL/GenBank/DDBJ databases">
        <title>Whole genome sequence of Jiella sp. MQZ13P-4.</title>
        <authorList>
            <person name="Tuo L."/>
        </authorList>
    </citation>
    <scope>NUCLEOTIDE SEQUENCE [LARGE SCALE GENOMIC DNA]</scope>
    <source>
        <strain evidence="2 3">MQZ13P-4</strain>
    </source>
</reference>
<dbReference type="Pfam" id="PF13808">
    <property type="entry name" value="DDE_Tnp_1_assoc"/>
    <property type="match status" value="1"/>
</dbReference>
<evidence type="ECO:0000313" key="3">
    <source>
        <dbReference type="Proteomes" id="UP000664288"/>
    </source>
</evidence>
<evidence type="ECO:0000259" key="1">
    <source>
        <dbReference type="Pfam" id="PF13808"/>
    </source>
</evidence>
<evidence type="ECO:0000313" key="2">
    <source>
        <dbReference type="EMBL" id="MBO0903639.1"/>
    </source>
</evidence>
<sequence>MSACADDWGSKSRLRVLLEHFAEIDDPRDVRRLYHPLPEVLLLVVCGTMADCDDYETIAAWGAAHLPFLRRFLPYEHGVPGERWLTIVMNRINPALFSKAFTDWVRETWPERVDLIAIDGKTSRRSHDRGAGQQAIHMVSAFATTQRLVLGQEAVPDKASELAAIPELLARLGEDGGLEGALVSIDAI</sequence>
<comment type="caution">
    <text evidence="2">The sequence shown here is derived from an EMBL/GenBank/DDBJ whole genome shotgun (WGS) entry which is preliminary data.</text>
</comment>
<organism evidence="2 3">
    <name type="scientific">Jiella sonneratiae</name>
    <dbReference type="NCBI Taxonomy" id="2816856"/>
    <lineage>
        <taxon>Bacteria</taxon>
        <taxon>Pseudomonadati</taxon>
        <taxon>Pseudomonadota</taxon>
        <taxon>Alphaproteobacteria</taxon>
        <taxon>Hyphomicrobiales</taxon>
        <taxon>Aurantimonadaceae</taxon>
        <taxon>Jiella</taxon>
    </lineage>
</organism>
<accession>A0ABS3J1U8</accession>
<protein>
    <submittedName>
        <fullName evidence="2">ISAs1 family transposase</fullName>
    </submittedName>
</protein>